<dbReference type="PANTHER" id="PTHR43677">
    <property type="entry name" value="SHORT-CHAIN DEHYDROGENASE/REDUCTASE"/>
    <property type="match status" value="1"/>
</dbReference>
<evidence type="ECO:0000313" key="2">
    <source>
        <dbReference type="EMBL" id="AKK12157.1"/>
    </source>
</evidence>
<protein>
    <submittedName>
        <fullName evidence="2">Putative quinone oxidoreductase, YhdH/YhfP family</fullName>
        <ecNumber evidence="2">1.1.1.1</ecNumber>
    </submittedName>
</protein>
<dbReference type="InterPro" id="IPR011032">
    <property type="entry name" value="GroES-like_sf"/>
</dbReference>
<gene>
    <name evidence="2" type="primary">adhT</name>
    <name evidence="2" type="ORF">CUTER_10980</name>
</gene>
<dbReference type="PATRIC" id="fig|1072256.5.peg.2160"/>
<dbReference type="KEGG" id="cut:CUTER_10980"/>
<reference evidence="3" key="2">
    <citation type="submission" date="2015-05" db="EMBL/GenBank/DDBJ databases">
        <title>Complete genome sequence of Corynebacterium uterequi DSM 45634, isolated from the uterus of a maiden mare.</title>
        <authorList>
            <person name="Ruckert C."/>
            <person name="Albersmeier A."/>
            <person name="Winkler A."/>
            <person name="Tauch A."/>
        </authorList>
    </citation>
    <scope>NUCLEOTIDE SEQUENCE [LARGE SCALE GENOMIC DNA]</scope>
    <source>
        <strain evidence="3">DSM 45634</strain>
    </source>
</reference>
<dbReference type="SMART" id="SM00829">
    <property type="entry name" value="PKS_ER"/>
    <property type="match status" value="1"/>
</dbReference>
<dbReference type="InterPro" id="IPR013149">
    <property type="entry name" value="ADH-like_C"/>
</dbReference>
<keyword evidence="2" id="KW-0560">Oxidoreductase</keyword>
<dbReference type="Gene3D" id="3.90.180.10">
    <property type="entry name" value="Medium-chain alcohol dehydrogenases, catalytic domain"/>
    <property type="match status" value="1"/>
</dbReference>
<dbReference type="InterPro" id="IPR020843">
    <property type="entry name" value="ER"/>
</dbReference>
<keyword evidence="3" id="KW-1185">Reference proteome</keyword>
<evidence type="ECO:0000259" key="1">
    <source>
        <dbReference type="SMART" id="SM00829"/>
    </source>
</evidence>
<dbReference type="SUPFAM" id="SSF51735">
    <property type="entry name" value="NAD(P)-binding Rossmann-fold domains"/>
    <property type="match status" value="1"/>
</dbReference>
<dbReference type="Proteomes" id="UP000035548">
    <property type="component" value="Chromosome"/>
</dbReference>
<dbReference type="RefSeq" id="WP_047260792.1">
    <property type="nucleotide sequence ID" value="NZ_CP011546.1"/>
</dbReference>
<dbReference type="Gene3D" id="3.40.50.720">
    <property type="entry name" value="NAD(P)-binding Rossmann-like Domain"/>
    <property type="match status" value="1"/>
</dbReference>
<dbReference type="AlphaFoldDB" id="A0A0G3HM31"/>
<dbReference type="InterPro" id="IPR014188">
    <property type="entry name" value="Acrylyl-CoA_reductase_AcuI"/>
</dbReference>
<dbReference type="OrthoDB" id="9782155at2"/>
<reference evidence="2 3" key="1">
    <citation type="journal article" date="2015" name="Genome Announc.">
        <title>Virulence Factor Genes Detected in the Complete Genome Sequence of Corynebacterium uterequi DSM 45634, Isolated from the Uterus of a Maiden Mare.</title>
        <authorList>
            <person name="Ruckert C."/>
            <person name="Kriete M."/>
            <person name="Jaenicke S."/>
            <person name="Winkler A."/>
            <person name="Tauch A."/>
        </authorList>
    </citation>
    <scope>NUCLEOTIDE SEQUENCE [LARGE SCALE GENOMIC DNA]</scope>
    <source>
        <strain evidence="2 3">DSM 45634</strain>
    </source>
</reference>
<dbReference type="InterPro" id="IPR051397">
    <property type="entry name" value="Zn-ADH-like_protein"/>
</dbReference>
<dbReference type="STRING" id="1072256.CUTER_10980"/>
<dbReference type="InterPro" id="IPR036291">
    <property type="entry name" value="NAD(P)-bd_dom_sf"/>
</dbReference>
<name>A0A0G3HM31_9CORY</name>
<dbReference type="NCBIfam" id="TIGR02823">
    <property type="entry name" value="oxido_YhdH"/>
    <property type="match status" value="1"/>
</dbReference>
<accession>A0A0G3HM31</accession>
<dbReference type="SUPFAM" id="SSF50129">
    <property type="entry name" value="GroES-like"/>
    <property type="match status" value="1"/>
</dbReference>
<dbReference type="EC" id="1.1.1.1" evidence="2"/>
<evidence type="ECO:0000313" key="3">
    <source>
        <dbReference type="Proteomes" id="UP000035548"/>
    </source>
</evidence>
<sequence>MTDLTTVLRTDDGVELVATSPEHAGDGAHRISVEYSSLNYKDAMALAGDRAVARILPLVPGIDAVGRLDDGQLVTVNGAGLGERRHGGYTPTVNVDAFTVVPKAFDAFTAAAIGTAGYTAALSVDALRAAVAPSDGPVLVTGATGGVGSIAILLLRSLGYDVAALTGRVDEHGEWLRTLGASEVLDRADFAAKGRPLQKARFAGAVDTVGSHVLVNTLAQIRWGGSVTACGLAQGADLPGTVLPFILRGVNLLGINSVDAPDELREKAWALLAEHLDAGVLATFTEAISLEQVADAGEQLLAGTRRGRTVVAVR</sequence>
<dbReference type="Pfam" id="PF00107">
    <property type="entry name" value="ADH_zinc_N"/>
    <property type="match status" value="1"/>
</dbReference>
<dbReference type="PANTHER" id="PTHR43677:SF1">
    <property type="entry name" value="ACRYLYL-COA REDUCTASE ACUI-RELATED"/>
    <property type="match status" value="1"/>
</dbReference>
<feature type="domain" description="Enoyl reductase (ER)" evidence="1">
    <location>
        <begin position="9"/>
        <end position="311"/>
    </location>
</feature>
<proteinExistence type="predicted"/>
<dbReference type="EMBL" id="CP011546">
    <property type="protein sequence ID" value="AKK12157.1"/>
    <property type="molecule type" value="Genomic_DNA"/>
</dbReference>
<dbReference type="GO" id="GO:0043957">
    <property type="term" value="F:acryloyl-CoA reductase (NADPH) activity"/>
    <property type="evidence" value="ECO:0007669"/>
    <property type="project" value="TreeGrafter"/>
</dbReference>
<organism evidence="2 3">
    <name type="scientific">Corynebacterium uterequi</name>
    <dbReference type="NCBI Taxonomy" id="1072256"/>
    <lineage>
        <taxon>Bacteria</taxon>
        <taxon>Bacillati</taxon>
        <taxon>Actinomycetota</taxon>
        <taxon>Actinomycetes</taxon>
        <taxon>Mycobacteriales</taxon>
        <taxon>Corynebacteriaceae</taxon>
        <taxon>Corynebacterium</taxon>
    </lineage>
</organism>
<dbReference type="GO" id="GO:0004022">
    <property type="term" value="F:alcohol dehydrogenase (NAD+) activity"/>
    <property type="evidence" value="ECO:0007669"/>
    <property type="project" value="UniProtKB-EC"/>
</dbReference>